<evidence type="ECO:0000256" key="9">
    <source>
        <dbReference type="ARBA" id="ARBA00048975"/>
    </source>
</evidence>
<proteinExistence type="predicted"/>
<dbReference type="RefSeq" id="WP_111595965.1">
    <property type="nucleotide sequence ID" value="NZ_QLLL01000001.1"/>
</dbReference>
<comment type="catalytic activity">
    <reaction evidence="9">
        <text>a lipid X + a UDP-2-N,3-O-bis[(3R)-3-hydroxyacyl]-alpha-D-glucosamine = a lipid A disaccharide + UDP + H(+)</text>
        <dbReference type="Rhea" id="RHEA:67828"/>
        <dbReference type="ChEBI" id="CHEBI:15378"/>
        <dbReference type="ChEBI" id="CHEBI:58223"/>
        <dbReference type="ChEBI" id="CHEBI:137748"/>
        <dbReference type="ChEBI" id="CHEBI:176338"/>
        <dbReference type="ChEBI" id="CHEBI:176343"/>
        <dbReference type="EC" id="2.4.1.182"/>
    </reaction>
</comment>
<evidence type="ECO:0000256" key="2">
    <source>
        <dbReference type="ARBA" id="ARBA00012687"/>
    </source>
</evidence>
<keyword evidence="7" id="KW-0808">Transferase</keyword>
<name>A0A327R1W4_9BACT</name>
<keyword evidence="12" id="KW-1185">Reference proteome</keyword>
<sequence length="367" mass="41484">MKYYIIAGEASGDLHGSNLVKQMKLQDPAADIRAWGGDLMEQAGAKVVKHYRELAFMGFVEVVMNLRTIMKNLDTCKKDILAFKPDVLVLIDYPGFNIRIAEWAKQQGFKTVYYISPQVWAWKEGRVKKIKECVDEMLCILPFEQAFYKKWNFDVQYVGHPLIEVVQEAKANNHVPPFSDKPIIALLPGSRKQEVTKKLPIMLTMARYFPEYQFIVAQAPSLDDSFLQQFTNAYPNVSTVKNQTYALLLQSRAALVTSGTATLETALFGVPEVVCYKGSPISYMLAKNFIKVKYISLVNLIMDKLVVTELIQHDLTEEKLLKELTLLLKDEAKQQQLKADYAQLWTLLGEGGASAKAAKAVVDMARK</sequence>
<dbReference type="EMBL" id="QLLL01000001">
    <property type="protein sequence ID" value="RAJ10839.1"/>
    <property type="molecule type" value="Genomic_DNA"/>
</dbReference>
<evidence type="ECO:0000256" key="1">
    <source>
        <dbReference type="ARBA" id="ARBA00002056"/>
    </source>
</evidence>
<dbReference type="OrthoDB" id="9801642at2"/>
<evidence type="ECO:0000256" key="5">
    <source>
        <dbReference type="ARBA" id="ARBA00022556"/>
    </source>
</evidence>
<keyword evidence="5" id="KW-0441">Lipid A biosynthesis</keyword>
<comment type="caution">
    <text evidence="11">The sequence shown here is derived from an EMBL/GenBank/DDBJ whole genome shotgun (WGS) entry which is preliminary data.</text>
</comment>
<evidence type="ECO:0000313" key="11">
    <source>
        <dbReference type="EMBL" id="RAJ10839.1"/>
    </source>
</evidence>
<keyword evidence="8" id="KW-0443">Lipid metabolism</keyword>
<protein>
    <recommendedName>
        <fullName evidence="3 10">Lipid-A-disaccharide synthase</fullName>
        <ecNumber evidence="2 10">2.4.1.182</ecNumber>
    </recommendedName>
</protein>
<dbReference type="GO" id="GO:0008915">
    <property type="term" value="F:lipid-A-disaccharide synthase activity"/>
    <property type="evidence" value="ECO:0007669"/>
    <property type="project" value="UniProtKB-UniRule"/>
</dbReference>
<dbReference type="EC" id="2.4.1.182" evidence="2 10"/>
<comment type="function">
    <text evidence="1">Condensation of UDP-2,3-diacylglucosamine and 2,3-diacylglucosamine-1-phosphate to form lipid A disaccharide, a precursor of lipid A, a phosphorylated glycolipid that anchors the lipopolysaccharide to the outer membrane of the cell.</text>
</comment>
<keyword evidence="6" id="KW-0328">Glycosyltransferase</keyword>
<dbReference type="InterPro" id="IPR003835">
    <property type="entry name" value="Glyco_trans_19"/>
</dbReference>
<dbReference type="GO" id="GO:0005543">
    <property type="term" value="F:phospholipid binding"/>
    <property type="evidence" value="ECO:0007669"/>
    <property type="project" value="TreeGrafter"/>
</dbReference>
<evidence type="ECO:0000256" key="3">
    <source>
        <dbReference type="ARBA" id="ARBA00020902"/>
    </source>
</evidence>
<dbReference type="NCBIfam" id="TIGR00215">
    <property type="entry name" value="lpxB"/>
    <property type="match status" value="1"/>
</dbReference>
<evidence type="ECO:0000256" key="6">
    <source>
        <dbReference type="ARBA" id="ARBA00022676"/>
    </source>
</evidence>
<keyword evidence="4" id="KW-0444">Lipid biosynthesis</keyword>
<dbReference type="PANTHER" id="PTHR30372:SF4">
    <property type="entry name" value="LIPID-A-DISACCHARIDE SYNTHASE, MITOCHONDRIAL-RELATED"/>
    <property type="match status" value="1"/>
</dbReference>
<evidence type="ECO:0000256" key="7">
    <source>
        <dbReference type="ARBA" id="ARBA00022679"/>
    </source>
</evidence>
<organism evidence="11 12">
    <name type="scientific">Chitinophaga skermanii</name>
    <dbReference type="NCBI Taxonomy" id="331697"/>
    <lineage>
        <taxon>Bacteria</taxon>
        <taxon>Pseudomonadati</taxon>
        <taxon>Bacteroidota</taxon>
        <taxon>Chitinophagia</taxon>
        <taxon>Chitinophagales</taxon>
        <taxon>Chitinophagaceae</taxon>
        <taxon>Chitinophaga</taxon>
    </lineage>
</organism>
<dbReference type="AlphaFoldDB" id="A0A327R1W4"/>
<reference evidence="11 12" key="1">
    <citation type="submission" date="2018-06" db="EMBL/GenBank/DDBJ databases">
        <title>Genomic Encyclopedia of Archaeal and Bacterial Type Strains, Phase II (KMG-II): from individual species to whole genera.</title>
        <authorList>
            <person name="Goeker M."/>
        </authorList>
    </citation>
    <scope>NUCLEOTIDE SEQUENCE [LARGE SCALE GENOMIC DNA]</scope>
    <source>
        <strain evidence="11 12">DSM 23857</strain>
    </source>
</reference>
<gene>
    <name evidence="11" type="ORF">LX64_00446</name>
</gene>
<dbReference type="GO" id="GO:0016020">
    <property type="term" value="C:membrane"/>
    <property type="evidence" value="ECO:0007669"/>
    <property type="project" value="GOC"/>
</dbReference>
<evidence type="ECO:0000256" key="8">
    <source>
        <dbReference type="ARBA" id="ARBA00023098"/>
    </source>
</evidence>
<accession>A0A327R1W4</accession>
<evidence type="ECO:0000256" key="4">
    <source>
        <dbReference type="ARBA" id="ARBA00022516"/>
    </source>
</evidence>
<evidence type="ECO:0000256" key="10">
    <source>
        <dbReference type="NCBIfam" id="TIGR00215"/>
    </source>
</evidence>
<dbReference type="Proteomes" id="UP000249547">
    <property type="component" value="Unassembled WGS sequence"/>
</dbReference>
<dbReference type="SUPFAM" id="SSF53756">
    <property type="entry name" value="UDP-Glycosyltransferase/glycogen phosphorylase"/>
    <property type="match status" value="1"/>
</dbReference>
<dbReference type="Pfam" id="PF02684">
    <property type="entry name" value="LpxB"/>
    <property type="match status" value="1"/>
</dbReference>
<dbReference type="GO" id="GO:0009245">
    <property type="term" value="P:lipid A biosynthetic process"/>
    <property type="evidence" value="ECO:0007669"/>
    <property type="project" value="UniProtKB-UniRule"/>
</dbReference>
<dbReference type="PANTHER" id="PTHR30372">
    <property type="entry name" value="LIPID-A-DISACCHARIDE SYNTHASE"/>
    <property type="match status" value="1"/>
</dbReference>
<evidence type="ECO:0000313" key="12">
    <source>
        <dbReference type="Proteomes" id="UP000249547"/>
    </source>
</evidence>